<evidence type="ECO:0000256" key="1">
    <source>
        <dbReference type="SAM" id="MobiDB-lite"/>
    </source>
</evidence>
<name>A0A2K8N8W6_9BACL</name>
<dbReference type="AlphaFoldDB" id="A0A2K8N8W6"/>
<organism evidence="2 3">
    <name type="scientific">Kyrpidia spormannii</name>
    <dbReference type="NCBI Taxonomy" id="2055160"/>
    <lineage>
        <taxon>Bacteria</taxon>
        <taxon>Bacillati</taxon>
        <taxon>Bacillota</taxon>
        <taxon>Bacilli</taxon>
        <taxon>Bacillales</taxon>
        <taxon>Alicyclobacillaceae</taxon>
        <taxon>Kyrpidia</taxon>
    </lineage>
</organism>
<feature type="region of interest" description="Disordered" evidence="1">
    <location>
        <begin position="121"/>
        <end position="143"/>
    </location>
</feature>
<evidence type="ECO:0000313" key="2">
    <source>
        <dbReference type="EMBL" id="ATY85796.1"/>
    </source>
</evidence>
<sequence>MIHWQRPPLPVEIAGHLSAVRATQPANSAPPSTSPAFAAVRCPPRFLCIRGNGRHRPPQLANGPKTGWYRIAVNGSLPGLRRIEDHRIWLIRNYAMTLVAILARAAVPVRLLILGVRRSSEKTEREIVEGAKPQPGQRRSPPH</sequence>
<proteinExistence type="predicted"/>
<accession>A0A2K8N8W6</accession>
<dbReference type="Proteomes" id="UP000231932">
    <property type="component" value="Chromosome"/>
</dbReference>
<keyword evidence="3" id="KW-1185">Reference proteome</keyword>
<evidence type="ECO:0000313" key="3">
    <source>
        <dbReference type="Proteomes" id="UP000231932"/>
    </source>
</evidence>
<gene>
    <name evidence="2" type="ORF">CVV65_13380</name>
</gene>
<protein>
    <submittedName>
        <fullName evidence="2">Uncharacterized protein</fullName>
    </submittedName>
</protein>
<reference evidence="3" key="1">
    <citation type="submission" date="2017-11" db="EMBL/GenBank/DDBJ databases">
        <title>Complete Genome Sequence of Kyrpidia sp. Strain EA-1, a thermophilic, hydrogen-oxidizing Bacterium, isolated from the Azores.</title>
        <authorList>
            <person name="Reiner J.E."/>
            <person name="Lapp C.J."/>
            <person name="Bunk B."/>
            <person name="Gescher J."/>
        </authorList>
    </citation>
    <scope>NUCLEOTIDE SEQUENCE [LARGE SCALE GENOMIC DNA]</scope>
    <source>
        <strain evidence="3">EA-1</strain>
    </source>
</reference>
<dbReference type="KEGG" id="kyr:CVV65_13380"/>
<dbReference type="EMBL" id="CP024955">
    <property type="protein sequence ID" value="ATY85796.1"/>
    <property type="molecule type" value="Genomic_DNA"/>
</dbReference>